<dbReference type="Pfam" id="PF06808">
    <property type="entry name" value="DctM"/>
    <property type="match status" value="1"/>
</dbReference>
<dbReference type="AlphaFoldDB" id="A0A800MYT3"/>
<reference evidence="3 4" key="1">
    <citation type="journal article" date="2020" name="G3 (Bethesda)">
        <title>Whole Genome Sequencing and Comparative Genomics of Two Nematicidal Bacillus Strains Reveals a Wide Range of Possible Virulence Factors.</title>
        <authorList>
            <person name="Susic N."/>
            <person name="Janezic S."/>
            <person name="Rupnik M."/>
            <person name="Geric Stare B."/>
        </authorList>
    </citation>
    <scope>NUCLEOTIDE SEQUENCE [LARGE SCALE GENOMIC DNA]</scope>
    <source>
        <strain evidence="3 4">I-1582</strain>
    </source>
</reference>
<feature type="transmembrane region" description="Helical" evidence="1">
    <location>
        <begin position="180"/>
        <end position="203"/>
    </location>
</feature>
<feature type="transmembrane region" description="Helical" evidence="1">
    <location>
        <begin position="306"/>
        <end position="327"/>
    </location>
</feature>
<accession>A0A800MYT3</accession>
<comment type="caution">
    <text evidence="3">The sequence shown here is derived from an EMBL/GenBank/DDBJ whole genome shotgun (WGS) entry which is preliminary data.</text>
</comment>
<feature type="transmembrane region" description="Helical" evidence="1">
    <location>
        <begin position="446"/>
        <end position="465"/>
    </location>
</feature>
<keyword evidence="1" id="KW-1133">Transmembrane helix</keyword>
<dbReference type="RefSeq" id="WP_159344518.1">
    <property type="nucleotide sequence ID" value="NZ_JBALOT010000055.1"/>
</dbReference>
<evidence type="ECO:0000313" key="4">
    <source>
        <dbReference type="Proteomes" id="UP000465778"/>
    </source>
</evidence>
<dbReference type="PANTHER" id="PTHR43849:SF2">
    <property type="entry name" value="BLL3936 PROTEIN"/>
    <property type="match status" value="1"/>
</dbReference>
<dbReference type="InterPro" id="IPR010656">
    <property type="entry name" value="DctM"/>
</dbReference>
<feature type="transmembrane region" description="Helical" evidence="1">
    <location>
        <begin position="600"/>
        <end position="625"/>
    </location>
</feature>
<sequence>MEKGNAEKVVEKLNSKRRQFTGKWKVSITIMTILLSLFQLYTAAFGTFAPLIQRSIHLSFILTLVFLLFPATKKSPKNRVTFFDFTLLILATGTTLYLVWRYPQYISTGGLSNPLDTYVGIVNILMVIEAARRAIGKALPIIAFIFIVYIFMGPMIPGPLKHSGFSLDRIVQHLYLTSEGIYGQILGVSATYIFLFILFGAFLSVTGMSKLFNDVSMAIAGHTKGGPAKVAVISSAFMGTISGSTSANVVTTGTFTIPLMKKIGFKPHFAGGVEAAASAGGQIMPPIMGAAAFIMADSLGIPFVHILGYALIPAILYFSGILVILHLRSSKIGLKGLDKNELPRLKDVLKEQGHLLFPIVGLVYLLIEGYDALYAGVWGIVLAVIFSSFRKSTRINLKKLVEALQSGALNAIPVAAACAVIGIVIGVSSLSGAILAMGAAVLNLSGGYLVTTLILTMILAILIGMELPTTANYILTSAIAAPAIVSLGIEPIYAHMFVFYYGILSTVTPPVAIGAFAAAGIAGSDPNKTGFSALKLAIVGFIIPYMFIYSPNLLWSPDSTLLELLPSLVTALIGVLCVGSVMEKYLLIRMTIPEQVIMGISALCLIKSGLVTDIVGITLFALVVVNQFRLIKSKKRTNIDQEIIV</sequence>
<keyword evidence="1" id="KW-0472">Membrane</keyword>
<protein>
    <submittedName>
        <fullName evidence="3">Putative TRAP-type transport system, fused permease component</fullName>
    </submittedName>
</protein>
<dbReference type="PANTHER" id="PTHR43849">
    <property type="entry name" value="BLL3936 PROTEIN"/>
    <property type="match status" value="1"/>
</dbReference>
<dbReference type="InterPro" id="IPR011853">
    <property type="entry name" value="TRAP_DctM-Dct_fused"/>
</dbReference>
<feature type="transmembrane region" description="Helical" evidence="1">
    <location>
        <begin position="26"/>
        <end position="45"/>
    </location>
</feature>
<feature type="domain" description="TRAP C4-dicarboxylate transport system permease DctM subunit" evidence="2">
    <location>
        <begin position="124"/>
        <end position="554"/>
    </location>
</feature>
<feature type="transmembrane region" description="Helical" evidence="1">
    <location>
        <begin position="472"/>
        <end position="493"/>
    </location>
</feature>
<feature type="transmembrane region" description="Helical" evidence="1">
    <location>
        <begin position="373"/>
        <end position="390"/>
    </location>
</feature>
<dbReference type="Proteomes" id="UP000465778">
    <property type="component" value="Unassembled WGS sequence"/>
</dbReference>
<evidence type="ECO:0000256" key="1">
    <source>
        <dbReference type="SAM" id="Phobius"/>
    </source>
</evidence>
<organism evidence="3 4">
    <name type="scientific">Cytobacillus firmus</name>
    <name type="common">Bacillus firmus</name>
    <dbReference type="NCBI Taxonomy" id="1399"/>
    <lineage>
        <taxon>Bacteria</taxon>
        <taxon>Bacillati</taxon>
        <taxon>Bacillota</taxon>
        <taxon>Bacilli</taxon>
        <taxon>Bacillales</taxon>
        <taxon>Bacillaceae</taxon>
        <taxon>Cytobacillus</taxon>
    </lineage>
</organism>
<feature type="transmembrane region" description="Helical" evidence="1">
    <location>
        <begin position="529"/>
        <end position="548"/>
    </location>
</feature>
<feature type="transmembrane region" description="Helical" evidence="1">
    <location>
        <begin position="115"/>
        <end position="131"/>
    </location>
</feature>
<dbReference type="NCBIfam" id="TIGR02123">
    <property type="entry name" value="TRAP_fused"/>
    <property type="match status" value="1"/>
</dbReference>
<feature type="transmembrane region" description="Helical" evidence="1">
    <location>
        <begin position="568"/>
        <end position="588"/>
    </location>
</feature>
<gene>
    <name evidence="3" type="ORF">KIS1582_1176</name>
</gene>
<dbReference type="OrthoDB" id="9759894at2"/>
<name>A0A800MYT3_CYTFI</name>
<evidence type="ECO:0000259" key="2">
    <source>
        <dbReference type="Pfam" id="PF06808"/>
    </source>
</evidence>
<dbReference type="EMBL" id="VDEM01000008">
    <property type="protein sequence ID" value="KAF0824974.1"/>
    <property type="molecule type" value="Genomic_DNA"/>
</dbReference>
<feature type="transmembrane region" description="Helical" evidence="1">
    <location>
        <begin position="499"/>
        <end position="522"/>
    </location>
</feature>
<feature type="transmembrane region" description="Helical" evidence="1">
    <location>
        <begin position="138"/>
        <end position="160"/>
    </location>
</feature>
<evidence type="ECO:0000313" key="3">
    <source>
        <dbReference type="EMBL" id="KAF0824974.1"/>
    </source>
</evidence>
<proteinExistence type="predicted"/>
<feature type="transmembrane region" description="Helical" evidence="1">
    <location>
        <begin position="51"/>
        <end position="69"/>
    </location>
</feature>
<keyword evidence="1" id="KW-0812">Transmembrane</keyword>
<feature type="transmembrane region" description="Helical" evidence="1">
    <location>
        <begin position="411"/>
        <end position="440"/>
    </location>
</feature>
<feature type="transmembrane region" description="Helical" evidence="1">
    <location>
        <begin position="81"/>
        <end position="100"/>
    </location>
</feature>